<accession>A0AAE3FJB3</accession>
<evidence type="ECO:0000259" key="1">
    <source>
        <dbReference type="Pfam" id="PF01408"/>
    </source>
</evidence>
<dbReference type="SUPFAM" id="SSF51735">
    <property type="entry name" value="NAD(P)-binding Rossmann-fold domains"/>
    <property type="match status" value="1"/>
</dbReference>
<dbReference type="AlphaFoldDB" id="A0AAE3FJB3"/>
<gene>
    <name evidence="2" type="ORF">MR241_06280</name>
</gene>
<feature type="domain" description="Gfo/Idh/MocA-like oxidoreductase N-terminal" evidence="1">
    <location>
        <begin position="4"/>
        <end position="113"/>
    </location>
</feature>
<dbReference type="InterPro" id="IPR000683">
    <property type="entry name" value="Gfo/Idh/MocA-like_OxRdtase_N"/>
</dbReference>
<dbReference type="InterPro" id="IPR050463">
    <property type="entry name" value="Gfo/Idh/MocA_oxidrdct_glycsds"/>
</dbReference>
<organism evidence="2 3">
    <name type="scientific">Candidatus Colimorpha enterica</name>
    <dbReference type="NCBI Taxonomy" id="3083063"/>
    <lineage>
        <taxon>Bacteria</taxon>
        <taxon>Pseudomonadati</taxon>
        <taxon>Bacteroidota</taxon>
        <taxon>Bacteroidia</taxon>
        <taxon>Bacteroidales</taxon>
        <taxon>Candidatus Colimorpha</taxon>
    </lineage>
</organism>
<proteinExistence type="predicted"/>
<dbReference type="Proteomes" id="UP001139365">
    <property type="component" value="Unassembled WGS sequence"/>
</dbReference>
<protein>
    <submittedName>
        <fullName evidence="2">Gfo/Idh/MocA family oxidoreductase</fullName>
    </submittedName>
</protein>
<evidence type="ECO:0000313" key="2">
    <source>
        <dbReference type="EMBL" id="MCI5755887.1"/>
    </source>
</evidence>
<dbReference type="EMBL" id="JALEMU010000099">
    <property type="protein sequence ID" value="MCI5755887.1"/>
    <property type="molecule type" value="Genomic_DNA"/>
</dbReference>
<dbReference type="GO" id="GO:0000166">
    <property type="term" value="F:nucleotide binding"/>
    <property type="evidence" value="ECO:0007669"/>
    <property type="project" value="InterPro"/>
</dbReference>
<feature type="non-terminal residue" evidence="2">
    <location>
        <position position="114"/>
    </location>
</feature>
<dbReference type="PANTHER" id="PTHR43818">
    <property type="entry name" value="BCDNA.GH03377"/>
    <property type="match status" value="1"/>
</dbReference>
<dbReference type="Gene3D" id="3.40.50.720">
    <property type="entry name" value="NAD(P)-binding Rossmann-like Domain"/>
    <property type="match status" value="1"/>
</dbReference>
<reference evidence="2 3" key="1">
    <citation type="submission" date="2022-03" db="EMBL/GenBank/DDBJ databases">
        <title>Metagenome-assembled genomes from swine fecal metagenomes.</title>
        <authorList>
            <person name="Holman D.B."/>
            <person name="Kommadath A."/>
        </authorList>
    </citation>
    <scope>NUCLEOTIDE SEQUENCE [LARGE SCALE GENOMIC DNA]</scope>
    <source>
        <strain evidence="2">SUG147</strain>
    </source>
</reference>
<comment type="caution">
    <text evidence="2">The sequence shown here is derived from an EMBL/GenBank/DDBJ whole genome shotgun (WGS) entry which is preliminary data.</text>
</comment>
<sequence length="114" mass="12552">MGKLKIGVFGAGRGGIMIDVLFCHPDAEIVAVCDKYRPLLDEVRKKAEEKGTKVALFENFDDFIGYDMDAVILANYANEHVPYAVRLLESGRHVMSECLTCASMAQAVQLIEAV</sequence>
<dbReference type="PANTHER" id="PTHR43818:SF12">
    <property type="entry name" value="NADH-DEPENDENT DEHYDROGENASE-RELATED"/>
    <property type="match status" value="1"/>
</dbReference>
<dbReference type="Pfam" id="PF01408">
    <property type="entry name" value="GFO_IDH_MocA"/>
    <property type="match status" value="1"/>
</dbReference>
<evidence type="ECO:0000313" key="3">
    <source>
        <dbReference type="Proteomes" id="UP001139365"/>
    </source>
</evidence>
<name>A0AAE3FJB3_9BACT</name>
<dbReference type="InterPro" id="IPR036291">
    <property type="entry name" value="NAD(P)-bd_dom_sf"/>
</dbReference>